<reference evidence="2" key="1">
    <citation type="journal article" date="2019" name="Int. J. Syst. Evol. Microbiol.">
        <title>The Global Catalogue of Microorganisms (GCM) 10K type strain sequencing project: providing services to taxonomists for standard genome sequencing and annotation.</title>
        <authorList>
            <consortium name="The Broad Institute Genomics Platform"/>
            <consortium name="The Broad Institute Genome Sequencing Center for Infectious Disease"/>
            <person name="Wu L."/>
            <person name="Ma J."/>
        </authorList>
    </citation>
    <scope>NUCLEOTIDE SEQUENCE [LARGE SCALE GENOMIC DNA]</scope>
    <source>
        <strain evidence="2">CCUG 62981</strain>
    </source>
</reference>
<name>A0ABV9NA92_9PROT</name>
<accession>A0ABV9NA92</accession>
<dbReference type="RefSeq" id="WP_371392505.1">
    <property type="nucleotide sequence ID" value="NZ_CP163421.1"/>
</dbReference>
<protein>
    <recommendedName>
        <fullName evidence="3">Prevent-host-death family protein</fullName>
    </recommendedName>
</protein>
<proteinExistence type="predicted"/>
<evidence type="ECO:0000313" key="1">
    <source>
        <dbReference type="EMBL" id="MFC4725251.1"/>
    </source>
</evidence>
<dbReference type="Proteomes" id="UP001596024">
    <property type="component" value="Unassembled WGS sequence"/>
</dbReference>
<keyword evidence="2" id="KW-1185">Reference proteome</keyword>
<dbReference type="EMBL" id="JBHSGQ010000003">
    <property type="protein sequence ID" value="MFC4725251.1"/>
    <property type="molecule type" value="Genomic_DNA"/>
</dbReference>
<sequence>MADPLTMSATEFSRQFGRVKEDVREHGVVRVISHNRLVGGFLSPRELQLYERLKREQREVIRAGEVPDDLVDALHEQLARTDR</sequence>
<organism evidence="1 2">
    <name type="scientific">Glycocaulis abyssi</name>
    <dbReference type="NCBI Taxonomy" id="1433403"/>
    <lineage>
        <taxon>Bacteria</taxon>
        <taxon>Pseudomonadati</taxon>
        <taxon>Pseudomonadota</taxon>
        <taxon>Alphaproteobacteria</taxon>
        <taxon>Maricaulales</taxon>
        <taxon>Maricaulaceae</taxon>
        <taxon>Glycocaulis</taxon>
    </lineage>
</organism>
<gene>
    <name evidence="1" type="ORF">ACFPB0_08105</name>
</gene>
<comment type="caution">
    <text evidence="1">The sequence shown here is derived from an EMBL/GenBank/DDBJ whole genome shotgun (WGS) entry which is preliminary data.</text>
</comment>
<evidence type="ECO:0008006" key="3">
    <source>
        <dbReference type="Google" id="ProtNLM"/>
    </source>
</evidence>
<evidence type="ECO:0000313" key="2">
    <source>
        <dbReference type="Proteomes" id="UP001596024"/>
    </source>
</evidence>